<dbReference type="Pfam" id="PF09297">
    <property type="entry name" value="Zn_ribbon_NUD"/>
    <property type="match status" value="1"/>
</dbReference>
<keyword evidence="5" id="KW-0479">Metal-binding</keyword>
<keyword evidence="7" id="KW-0460">Magnesium</keyword>
<dbReference type="GO" id="GO:0019677">
    <property type="term" value="P:NAD+ catabolic process"/>
    <property type="evidence" value="ECO:0007669"/>
    <property type="project" value="TreeGrafter"/>
</dbReference>
<organism evidence="11 12">
    <name type="scientific">Candidatus Galacturonatibacter soehngenii</name>
    <dbReference type="NCBI Taxonomy" id="2307010"/>
    <lineage>
        <taxon>Bacteria</taxon>
        <taxon>Bacillati</taxon>
        <taxon>Bacillota</taxon>
        <taxon>Clostridia</taxon>
        <taxon>Lachnospirales</taxon>
        <taxon>Lachnospiraceae</taxon>
        <taxon>Candidatus Galacturonatibacter</taxon>
    </lineage>
</organism>
<dbReference type="Gene3D" id="3.90.79.10">
    <property type="entry name" value="Nucleoside Triphosphate Pyrophosphohydrolase"/>
    <property type="match status" value="1"/>
</dbReference>
<evidence type="ECO:0000259" key="10">
    <source>
        <dbReference type="PROSITE" id="PS51462"/>
    </source>
</evidence>
<comment type="cofactor">
    <cofactor evidence="2">
        <name>Zn(2+)</name>
        <dbReference type="ChEBI" id="CHEBI:29105"/>
    </cofactor>
</comment>
<dbReference type="InterPro" id="IPR015797">
    <property type="entry name" value="NUDIX_hydrolase-like_dom_sf"/>
</dbReference>
<dbReference type="EMBL" id="WAGX01000005">
    <property type="protein sequence ID" value="KAB1438095.1"/>
    <property type="molecule type" value="Genomic_DNA"/>
</dbReference>
<dbReference type="InterPro" id="IPR049734">
    <property type="entry name" value="NudC-like_C"/>
</dbReference>
<dbReference type="OrthoDB" id="9787476at2"/>
<feature type="domain" description="Nudix hydrolase" evidence="10">
    <location>
        <begin position="150"/>
        <end position="275"/>
    </location>
</feature>
<evidence type="ECO:0000256" key="9">
    <source>
        <dbReference type="ARBA" id="ARBA00023679"/>
    </source>
</evidence>
<comment type="similarity">
    <text evidence="3">Belongs to the Nudix hydrolase family. NudC subfamily.</text>
</comment>
<dbReference type="InterPro" id="IPR000086">
    <property type="entry name" value="NUDIX_hydrolase_dom"/>
</dbReference>
<comment type="catalytic activity">
    <reaction evidence="9">
        <text>a 5'-end NAD(+)-phospho-ribonucleoside in mRNA + H2O = a 5'-end phospho-adenosine-phospho-ribonucleoside in mRNA + beta-nicotinamide D-ribonucleotide + 2 H(+)</text>
        <dbReference type="Rhea" id="RHEA:60876"/>
        <dbReference type="Rhea" id="RHEA-COMP:15698"/>
        <dbReference type="Rhea" id="RHEA-COMP:15719"/>
        <dbReference type="ChEBI" id="CHEBI:14649"/>
        <dbReference type="ChEBI" id="CHEBI:15377"/>
        <dbReference type="ChEBI" id="CHEBI:15378"/>
        <dbReference type="ChEBI" id="CHEBI:144029"/>
        <dbReference type="ChEBI" id="CHEBI:144051"/>
    </reaction>
    <physiologicalReaction direction="left-to-right" evidence="9">
        <dbReference type="Rhea" id="RHEA:60877"/>
    </physiologicalReaction>
</comment>
<dbReference type="PROSITE" id="PS00893">
    <property type="entry name" value="NUDIX_BOX"/>
    <property type="match status" value="1"/>
</dbReference>
<dbReference type="GO" id="GO:0046872">
    <property type="term" value="F:metal ion binding"/>
    <property type="evidence" value="ECO:0007669"/>
    <property type="project" value="UniProtKB-KW"/>
</dbReference>
<comment type="cofactor">
    <cofactor evidence="1">
        <name>Mg(2+)</name>
        <dbReference type="ChEBI" id="CHEBI:18420"/>
    </cofactor>
</comment>
<dbReference type="EC" id="3.6.1.22" evidence="4"/>
<evidence type="ECO:0000256" key="8">
    <source>
        <dbReference type="ARBA" id="ARBA00023027"/>
    </source>
</evidence>
<keyword evidence="6 11" id="KW-0378">Hydrolase</keyword>
<dbReference type="Gene3D" id="3.90.79.20">
    <property type="match status" value="1"/>
</dbReference>
<dbReference type="AlphaFoldDB" id="A0A7V7UBL8"/>
<sequence>MFQNIAPHRFYNEFKKDKLTDNDYLLIFKENSLLIQQKENDILFPQLSDLNCDYSKVKENVIYLFSIDEVNYYYVQNLLIEENIDWKYELLHNIRIAKPEWKVFAAAVGGQLHHWYQNHKYCGRCATKMKLHDTERALQCPSCGNLVYPTLSPSVIVGITNQDKLLLTKYAHGVYKNYALVAGYAEIGEELEETVRREVMEEVGLKVKNITYYKSQPWPFSGSLLVGYFAEVDGDDTVTLQESELSEATWFKREDIPRPSTTISLTSEMIELFINDEI</sequence>
<dbReference type="CDD" id="cd03429">
    <property type="entry name" value="NUDIX_NADH_pyrophosphatase_Nudt13"/>
    <property type="match status" value="1"/>
</dbReference>
<dbReference type="GO" id="GO:0035529">
    <property type="term" value="F:NADH pyrophosphatase activity"/>
    <property type="evidence" value="ECO:0007669"/>
    <property type="project" value="TreeGrafter"/>
</dbReference>
<comment type="caution">
    <text evidence="11">The sequence shown here is derived from an EMBL/GenBank/DDBJ whole genome shotgun (WGS) entry which is preliminary data.</text>
</comment>
<accession>A0A7V7UBL8</accession>
<evidence type="ECO:0000313" key="12">
    <source>
        <dbReference type="Proteomes" id="UP000461768"/>
    </source>
</evidence>
<evidence type="ECO:0000313" key="11">
    <source>
        <dbReference type="EMBL" id="KAB1438095.1"/>
    </source>
</evidence>
<dbReference type="SUPFAM" id="SSF55811">
    <property type="entry name" value="Nudix"/>
    <property type="match status" value="1"/>
</dbReference>
<protein>
    <recommendedName>
        <fullName evidence="4">NAD(+) diphosphatase</fullName>
        <ecNumber evidence="4">3.6.1.22</ecNumber>
    </recommendedName>
</protein>
<evidence type="ECO:0000256" key="1">
    <source>
        <dbReference type="ARBA" id="ARBA00001946"/>
    </source>
</evidence>
<dbReference type="InterPro" id="IPR015376">
    <property type="entry name" value="Znr_NADH_PPase"/>
</dbReference>
<dbReference type="GO" id="GO:0006742">
    <property type="term" value="P:NADP+ catabolic process"/>
    <property type="evidence" value="ECO:0007669"/>
    <property type="project" value="TreeGrafter"/>
</dbReference>
<evidence type="ECO:0000256" key="5">
    <source>
        <dbReference type="ARBA" id="ARBA00022723"/>
    </source>
</evidence>
<evidence type="ECO:0000256" key="2">
    <source>
        <dbReference type="ARBA" id="ARBA00001947"/>
    </source>
</evidence>
<reference evidence="11 12" key="1">
    <citation type="submission" date="2019-09" db="EMBL/GenBank/DDBJ databases">
        <authorList>
            <person name="Valk L.C."/>
        </authorList>
    </citation>
    <scope>NUCLEOTIDE SEQUENCE [LARGE SCALE GENOMIC DNA]</scope>
    <source>
        <strain evidence="11">GalUA</strain>
    </source>
</reference>
<evidence type="ECO:0000256" key="3">
    <source>
        <dbReference type="ARBA" id="ARBA00009595"/>
    </source>
</evidence>
<dbReference type="Pfam" id="PF00293">
    <property type="entry name" value="NUDIX"/>
    <property type="match status" value="1"/>
</dbReference>
<gene>
    <name evidence="11" type="primary">nudC</name>
    <name evidence="11" type="ORF">F7O84_11080</name>
</gene>
<dbReference type="InterPro" id="IPR050241">
    <property type="entry name" value="NAD-cap_RNA_hydrolase_NudC"/>
</dbReference>
<dbReference type="RefSeq" id="WP_151144939.1">
    <property type="nucleotide sequence ID" value="NZ_WAGX01000005.1"/>
</dbReference>
<keyword evidence="12" id="KW-1185">Reference proteome</keyword>
<dbReference type="PROSITE" id="PS51462">
    <property type="entry name" value="NUDIX"/>
    <property type="match status" value="1"/>
</dbReference>
<reference evidence="11 12" key="2">
    <citation type="submission" date="2020-02" db="EMBL/GenBank/DDBJ databases">
        <title>Candidatus Galacturonibacter soehngenii shows hetero-acetogenic catabolism of galacturonic acid but lacks a canonical carbon monoxide dehydrogenase/acetyl-CoA synthase complex.</title>
        <authorList>
            <person name="Diender M."/>
            <person name="Stouten G.R."/>
            <person name="Petersen J.F."/>
            <person name="Nielsen P.H."/>
            <person name="Dueholm M.S."/>
            <person name="Pronk J.T."/>
            <person name="Van Loosdrecht M.C.M."/>
        </authorList>
    </citation>
    <scope>NUCLEOTIDE SEQUENCE [LARGE SCALE GENOMIC DNA]</scope>
    <source>
        <strain evidence="11">GalUA</strain>
    </source>
</reference>
<dbReference type="GO" id="GO:0005829">
    <property type="term" value="C:cytosol"/>
    <property type="evidence" value="ECO:0007669"/>
    <property type="project" value="TreeGrafter"/>
</dbReference>
<keyword evidence="8" id="KW-0520">NAD</keyword>
<dbReference type="PANTHER" id="PTHR42904">
    <property type="entry name" value="NUDIX HYDROLASE, NUDC SUBFAMILY"/>
    <property type="match status" value="1"/>
</dbReference>
<dbReference type="Proteomes" id="UP000461768">
    <property type="component" value="Unassembled WGS sequence"/>
</dbReference>
<dbReference type="InterPro" id="IPR020084">
    <property type="entry name" value="NUDIX_hydrolase_CS"/>
</dbReference>
<name>A0A7V7UBL8_9FIRM</name>
<evidence type="ECO:0000256" key="6">
    <source>
        <dbReference type="ARBA" id="ARBA00022801"/>
    </source>
</evidence>
<proteinExistence type="inferred from homology"/>
<dbReference type="PANTHER" id="PTHR42904:SF6">
    <property type="entry name" value="NAD-CAPPED RNA HYDROLASE NUDT12"/>
    <property type="match status" value="1"/>
</dbReference>
<dbReference type="NCBIfam" id="NF001299">
    <property type="entry name" value="PRK00241.1"/>
    <property type="match status" value="1"/>
</dbReference>
<evidence type="ECO:0000256" key="4">
    <source>
        <dbReference type="ARBA" id="ARBA00012381"/>
    </source>
</evidence>
<evidence type="ECO:0000256" key="7">
    <source>
        <dbReference type="ARBA" id="ARBA00022842"/>
    </source>
</evidence>